<proteinExistence type="predicted"/>
<reference evidence="1 2" key="1">
    <citation type="journal article" date="2018" name="Front. Plant Sci.">
        <title>Red Clover (Trifolium pratense) and Zigzag Clover (T. medium) - A Picture of Genomic Similarities and Differences.</title>
        <authorList>
            <person name="Dluhosova J."/>
            <person name="Istvanek J."/>
            <person name="Nedelnik J."/>
            <person name="Repkova J."/>
        </authorList>
    </citation>
    <scope>NUCLEOTIDE SEQUENCE [LARGE SCALE GENOMIC DNA]</scope>
    <source>
        <strain evidence="2">cv. 10/8</strain>
        <tissue evidence="1">Leaf</tissue>
    </source>
</reference>
<name>A0A392SZU0_9FABA</name>
<dbReference type="EMBL" id="LXQA010463161">
    <property type="protein sequence ID" value="MCI53446.1"/>
    <property type="molecule type" value="Genomic_DNA"/>
</dbReference>
<accession>A0A392SZU0</accession>
<sequence>MAMTGLADLNKTGYQHLDPCLISVFVE</sequence>
<dbReference type="AlphaFoldDB" id="A0A392SZU0"/>
<protein>
    <submittedName>
        <fullName evidence="1">Uncharacterized protein</fullName>
    </submittedName>
</protein>
<dbReference type="Proteomes" id="UP000265520">
    <property type="component" value="Unassembled WGS sequence"/>
</dbReference>
<evidence type="ECO:0000313" key="2">
    <source>
        <dbReference type="Proteomes" id="UP000265520"/>
    </source>
</evidence>
<evidence type="ECO:0000313" key="1">
    <source>
        <dbReference type="EMBL" id="MCI53446.1"/>
    </source>
</evidence>
<comment type="caution">
    <text evidence="1">The sequence shown here is derived from an EMBL/GenBank/DDBJ whole genome shotgun (WGS) entry which is preliminary data.</text>
</comment>
<keyword evidence="2" id="KW-1185">Reference proteome</keyword>
<organism evidence="1 2">
    <name type="scientific">Trifolium medium</name>
    <dbReference type="NCBI Taxonomy" id="97028"/>
    <lineage>
        <taxon>Eukaryota</taxon>
        <taxon>Viridiplantae</taxon>
        <taxon>Streptophyta</taxon>
        <taxon>Embryophyta</taxon>
        <taxon>Tracheophyta</taxon>
        <taxon>Spermatophyta</taxon>
        <taxon>Magnoliopsida</taxon>
        <taxon>eudicotyledons</taxon>
        <taxon>Gunneridae</taxon>
        <taxon>Pentapetalae</taxon>
        <taxon>rosids</taxon>
        <taxon>fabids</taxon>
        <taxon>Fabales</taxon>
        <taxon>Fabaceae</taxon>
        <taxon>Papilionoideae</taxon>
        <taxon>50 kb inversion clade</taxon>
        <taxon>NPAAA clade</taxon>
        <taxon>Hologalegina</taxon>
        <taxon>IRL clade</taxon>
        <taxon>Trifolieae</taxon>
        <taxon>Trifolium</taxon>
    </lineage>
</organism>
<feature type="non-terminal residue" evidence="1">
    <location>
        <position position="27"/>
    </location>
</feature>